<dbReference type="InterPro" id="IPR045851">
    <property type="entry name" value="AMP-bd_C_sf"/>
</dbReference>
<proteinExistence type="predicted"/>
<accession>A0AAU7XFC6</accession>
<dbReference type="SUPFAM" id="SSF56801">
    <property type="entry name" value="Acetyl-CoA synthetase-like"/>
    <property type="match status" value="1"/>
</dbReference>
<name>A0AAU7XFC6_9HYPH</name>
<evidence type="ECO:0000313" key="3">
    <source>
        <dbReference type="EMBL" id="XBY46856.1"/>
    </source>
</evidence>
<dbReference type="AlphaFoldDB" id="A0AAU7XFC6"/>
<dbReference type="RefSeq" id="WP_407051945.1">
    <property type="nucleotide sequence ID" value="NZ_CP158568.1"/>
</dbReference>
<dbReference type="Gene3D" id="3.30.300.30">
    <property type="match status" value="1"/>
</dbReference>
<feature type="domain" description="AMP-binding enzyme C-terminal" evidence="2">
    <location>
        <begin position="72"/>
        <end position="141"/>
    </location>
</feature>
<protein>
    <recommendedName>
        <fullName evidence="2">AMP-binding enzyme C-terminal domain-containing protein</fullName>
    </recommendedName>
</protein>
<dbReference type="EMBL" id="CP158568">
    <property type="protein sequence ID" value="XBY46856.1"/>
    <property type="molecule type" value="Genomic_DNA"/>
</dbReference>
<evidence type="ECO:0000259" key="2">
    <source>
        <dbReference type="Pfam" id="PF13193"/>
    </source>
</evidence>
<reference evidence="3" key="1">
    <citation type="submission" date="2024-06" db="EMBL/GenBank/DDBJ databases">
        <title>Methylostella associata gen. nov., sp. nov., a novel Ancalomicrobiaceae-affiliated facultatively methylotrophic bacteria that feed on methanotrophs of the genus Methylococcus.</title>
        <authorList>
            <person name="Saltykova V."/>
            <person name="Danilova O.V."/>
            <person name="Oshkin I.Y."/>
            <person name="Belova S.E."/>
            <person name="Pimenov N.V."/>
            <person name="Dedysh S.N."/>
        </authorList>
    </citation>
    <scope>NUCLEOTIDE SEQUENCE</scope>
    <source>
        <strain evidence="3">S20</strain>
    </source>
</reference>
<dbReference type="InterPro" id="IPR025110">
    <property type="entry name" value="AMP-bd_C"/>
</dbReference>
<dbReference type="Pfam" id="PF13193">
    <property type="entry name" value="AMP-binding_C"/>
    <property type="match status" value="1"/>
</dbReference>
<gene>
    <name evidence="3" type="ORF">ABS361_08835</name>
</gene>
<sequence>MCAAPWCRPRPGRRAPAKGRRPRSEDGFVATGVTARVVQPHPAAAELTGRVGEIARIGAADVDLDQLDRLFIGVAGVLDAAAIVVYDQPGGARIAAAVVPKPGVAFDTQGYLAALADARIGLHKMPARVYTVPAIARGPSGRVLRAGMAQHLAARG</sequence>
<feature type="compositionally biased region" description="Basic residues" evidence="1">
    <location>
        <begin position="10"/>
        <end position="21"/>
    </location>
</feature>
<feature type="region of interest" description="Disordered" evidence="1">
    <location>
        <begin position="1"/>
        <end position="26"/>
    </location>
</feature>
<organism evidence="3">
    <name type="scientific">Methyloraptor flagellatus</name>
    <dbReference type="NCBI Taxonomy" id="3162530"/>
    <lineage>
        <taxon>Bacteria</taxon>
        <taxon>Pseudomonadati</taxon>
        <taxon>Pseudomonadota</taxon>
        <taxon>Alphaproteobacteria</taxon>
        <taxon>Hyphomicrobiales</taxon>
        <taxon>Ancalomicrobiaceae</taxon>
        <taxon>Methyloraptor</taxon>
    </lineage>
</organism>
<evidence type="ECO:0000256" key="1">
    <source>
        <dbReference type="SAM" id="MobiDB-lite"/>
    </source>
</evidence>
<dbReference type="KEGG" id="mflg:ABS361_08835"/>